<organism evidence="6 7">
    <name type="scientific">Candidatus Marinarcus aquaticus</name>
    <dbReference type="NCBI Taxonomy" id="2044504"/>
    <lineage>
        <taxon>Bacteria</taxon>
        <taxon>Pseudomonadati</taxon>
        <taxon>Campylobacterota</taxon>
        <taxon>Epsilonproteobacteria</taxon>
        <taxon>Campylobacterales</taxon>
        <taxon>Arcobacteraceae</taxon>
        <taxon>Candidatus Marinarcus</taxon>
    </lineage>
</organism>
<dbReference type="SUPFAM" id="SSF46626">
    <property type="entry name" value="Cytochrome c"/>
    <property type="match status" value="1"/>
</dbReference>
<dbReference type="CDD" id="cd20784">
    <property type="entry name" value="8prop_hemeD1_cyt_cd1-like"/>
    <property type="match status" value="1"/>
</dbReference>
<dbReference type="InterPro" id="IPR011048">
    <property type="entry name" value="Haem_d1_sf"/>
</dbReference>
<dbReference type="Pfam" id="PF02239">
    <property type="entry name" value="Cytochrom_D1"/>
    <property type="match status" value="1"/>
</dbReference>
<dbReference type="InterPro" id="IPR003143">
    <property type="entry name" value="Cyt_cd1_C_sf"/>
</dbReference>
<dbReference type="Pfam" id="PF13442">
    <property type="entry name" value="Cytochrome_CBB3"/>
    <property type="match status" value="1"/>
</dbReference>
<dbReference type="InterPro" id="IPR036909">
    <property type="entry name" value="Cyt_c-like_dom_sf"/>
</dbReference>
<evidence type="ECO:0000259" key="5">
    <source>
        <dbReference type="PROSITE" id="PS51007"/>
    </source>
</evidence>
<sequence>MVEALPKKEVGKILYNQYCASCHHTQRIGREGPPLLPKFLRKYQEKDLAQKIKNGFPQTLMPKFDFLNPYELLQLARYIKSPIDTHIAWNASNMRDSIVSFNDPLSPLAIKNKEQILPVVERDGNKVWVMEDTRILSKFHLDNVHGGIKYTMDANNIYVPTRDGFVQRYSLKTGQRMNKVRACINLRNISLSRDGSHIFATCLLPEQMVVLDAKSMLPKKIQKLEGKISALYEFYSKDKAIFTFRNKPLLAMVDTKTFDITYKKIKEPIEDFFIDPFEDFLIGTARRGNILSVYDLNKNEYVFEHEMKGMPHLFSATYWYNNGDFYFATPHIKKPYVTVWKMYDWTFIKKVDIQGDGFFVKTHPYTPYLWADNGSDKLVLIDKNDFSTKTITPRKNQQYIHTEYSGDGKYAYLSIYEREGAIVILDTQSLKELTAYKANMPVGKYNFINKNRVFYPRLFGMDIFKQRCNNTLPCQPENLSKYEKKSLFDYLKSMKEGS</sequence>
<dbReference type="Gene3D" id="2.140.10.20">
    <property type="entry name" value="C-terminal (heme d1) domain of cytochrome cd1-nitrite reductase"/>
    <property type="match status" value="1"/>
</dbReference>
<evidence type="ECO:0000256" key="4">
    <source>
        <dbReference type="PROSITE-ProRule" id="PRU00433"/>
    </source>
</evidence>
<evidence type="ECO:0000313" key="6">
    <source>
        <dbReference type="EMBL" id="RXJ57746.1"/>
    </source>
</evidence>
<dbReference type="Proteomes" id="UP000290657">
    <property type="component" value="Unassembled WGS sequence"/>
</dbReference>
<dbReference type="InterPro" id="IPR009056">
    <property type="entry name" value="Cyt_c-like_dom"/>
</dbReference>
<dbReference type="SUPFAM" id="SSF51004">
    <property type="entry name" value="C-terminal (heme d1) domain of cytochrome cd1-nitrite reductase"/>
    <property type="match status" value="1"/>
</dbReference>
<gene>
    <name evidence="6" type="ORF">CRV04_07250</name>
</gene>
<accession>A0A4Q0XSK3</accession>
<keyword evidence="3 4" id="KW-0408">Iron</keyword>
<evidence type="ECO:0000256" key="3">
    <source>
        <dbReference type="ARBA" id="ARBA00023004"/>
    </source>
</evidence>
<dbReference type="AlphaFoldDB" id="A0A4Q0XSK3"/>
<name>A0A4Q0XSK3_9BACT</name>
<dbReference type="GO" id="GO:0009055">
    <property type="term" value="F:electron transfer activity"/>
    <property type="evidence" value="ECO:0007669"/>
    <property type="project" value="InterPro"/>
</dbReference>
<feature type="domain" description="Cytochrome c" evidence="5">
    <location>
        <begin position="6"/>
        <end position="83"/>
    </location>
</feature>
<keyword evidence="7" id="KW-1185">Reference proteome</keyword>
<reference evidence="6 7" key="1">
    <citation type="submission" date="2017-10" db="EMBL/GenBank/DDBJ databases">
        <title>Genomics of the genus Arcobacter.</title>
        <authorList>
            <person name="Perez-Cataluna A."/>
            <person name="Figueras M.J."/>
        </authorList>
    </citation>
    <scope>NUCLEOTIDE SEQUENCE [LARGE SCALE GENOMIC DNA]</scope>
    <source>
        <strain evidence="6 7">CECT 8987</strain>
    </source>
</reference>
<comment type="caution">
    <text evidence="6">The sequence shown here is derived from an EMBL/GenBank/DDBJ whole genome shotgun (WGS) entry which is preliminary data.</text>
</comment>
<dbReference type="Gene3D" id="1.10.760.10">
    <property type="entry name" value="Cytochrome c-like domain"/>
    <property type="match status" value="1"/>
</dbReference>
<evidence type="ECO:0000313" key="7">
    <source>
        <dbReference type="Proteomes" id="UP000290657"/>
    </source>
</evidence>
<proteinExistence type="predicted"/>
<keyword evidence="1 4" id="KW-0349">Heme</keyword>
<evidence type="ECO:0000256" key="2">
    <source>
        <dbReference type="ARBA" id="ARBA00022723"/>
    </source>
</evidence>
<dbReference type="OrthoDB" id="5373067at2"/>
<dbReference type="EMBL" id="PDKN01000004">
    <property type="protein sequence ID" value="RXJ57746.1"/>
    <property type="molecule type" value="Genomic_DNA"/>
</dbReference>
<dbReference type="GO" id="GO:0046872">
    <property type="term" value="F:metal ion binding"/>
    <property type="evidence" value="ECO:0007669"/>
    <property type="project" value="UniProtKB-KW"/>
</dbReference>
<protein>
    <submittedName>
        <fullName evidence="6">Cytochrome C</fullName>
    </submittedName>
</protein>
<dbReference type="PROSITE" id="PS51007">
    <property type="entry name" value="CYTC"/>
    <property type="match status" value="1"/>
</dbReference>
<keyword evidence="2 4" id="KW-0479">Metal-binding</keyword>
<evidence type="ECO:0000256" key="1">
    <source>
        <dbReference type="ARBA" id="ARBA00022617"/>
    </source>
</evidence>
<dbReference type="GO" id="GO:0020037">
    <property type="term" value="F:heme binding"/>
    <property type="evidence" value="ECO:0007669"/>
    <property type="project" value="InterPro"/>
</dbReference>